<evidence type="ECO:0000256" key="1">
    <source>
        <dbReference type="SAM" id="MobiDB-lite"/>
    </source>
</evidence>
<feature type="compositionally biased region" description="Low complexity" evidence="1">
    <location>
        <begin position="28"/>
        <end position="40"/>
    </location>
</feature>
<sequence>MATVAPGAAAARRANASSREEQRRGRSSGDNQQQRRQQGDATTVMTGSDAERQWRVFGSWMWTSGGAGALARQR</sequence>
<organism evidence="2 3">
    <name type="scientific">Stephania yunnanensis</name>
    <dbReference type="NCBI Taxonomy" id="152371"/>
    <lineage>
        <taxon>Eukaryota</taxon>
        <taxon>Viridiplantae</taxon>
        <taxon>Streptophyta</taxon>
        <taxon>Embryophyta</taxon>
        <taxon>Tracheophyta</taxon>
        <taxon>Spermatophyta</taxon>
        <taxon>Magnoliopsida</taxon>
        <taxon>Ranunculales</taxon>
        <taxon>Menispermaceae</taxon>
        <taxon>Menispermoideae</taxon>
        <taxon>Cissampelideae</taxon>
        <taxon>Stephania</taxon>
    </lineage>
</organism>
<dbReference type="Proteomes" id="UP001420932">
    <property type="component" value="Unassembled WGS sequence"/>
</dbReference>
<name>A0AAP0Q1V2_9MAGN</name>
<evidence type="ECO:0000313" key="2">
    <source>
        <dbReference type="EMBL" id="KAK9160571.1"/>
    </source>
</evidence>
<evidence type="ECO:0000313" key="3">
    <source>
        <dbReference type="Proteomes" id="UP001420932"/>
    </source>
</evidence>
<feature type="compositionally biased region" description="Low complexity" evidence="1">
    <location>
        <begin position="8"/>
        <end position="17"/>
    </location>
</feature>
<accession>A0AAP0Q1V2</accession>
<dbReference type="AlphaFoldDB" id="A0AAP0Q1V2"/>
<comment type="caution">
    <text evidence="2">The sequence shown here is derived from an EMBL/GenBank/DDBJ whole genome shotgun (WGS) entry which is preliminary data.</text>
</comment>
<protein>
    <submittedName>
        <fullName evidence="2">Uncharacterized protein</fullName>
    </submittedName>
</protein>
<feature type="region of interest" description="Disordered" evidence="1">
    <location>
        <begin position="1"/>
        <end position="49"/>
    </location>
</feature>
<dbReference type="EMBL" id="JBBNAF010000003">
    <property type="protein sequence ID" value="KAK9160571.1"/>
    <property type="molecule type" value="Genomic_DNA"/>
</dbReference>
<reference evidence="2 3" key="1">
    <citation type="submission" date="2024-01" db="EMBL/GenBank/DDBJ databases">
        <title>Genome assemblies of Stephania.</title>
        <authorList>
            <person name="Yang L."/>
        </authorList>
    </citation>
    <scope>NUCLEOTIDE SEQUENCE [LARGE SCALE GENOMIC DNA]</scope>
    <source>
        <strain evidence="2">YNDBR</strain>
        <tissue evidence="2">Leaf</tissue>
    </source>
</reference>
<gene>
    <name evidence="2" type="ORF">Syun_006912</name>
</gene>
<proteinExistence type="predicted"/>
<keyword evidence="3" id="KW-1185">Reference proteome</keyword>